<feature type="compositionally biased region" description="Polar residues" evidence="8">
    <location>
        <begin position="272"/>
        <end position="281"/>
    </location>
</feature>
<keyword evidence="2" id="KW-0812">Transmembrane</keyword>
<feature type="region of interest" description="Disordered" evidence="8">
    <location>
        <begin position="902"/>
        <end position="931"/>
    </location>
</feature>
<evidence type="ECO:0000256" key="3">
    <source>
        <dbReference type="ARBA" id="ARBA00022741"/>
    </source>
</evidence>
<dbReference type="PROSITE" id="PS00452">
    <property type="entry name" value="GUANYLATE_CYCLASE_1"/>
    <property type="match status" value="1"/>
</dbReference>
<feature type="region of interest" description="Disordered" evidence="8">
    <location>
        <begin position="365"/>
        <end position="412"/>
    </location>
</feature>
<feature type="region of interest" description="Disordered" evidence="8">
    <location>
        <begin position="251"/>
        <end position="298"/>
    </location>
</feature>
<reference evidence="10" key="1">
    <citation type="journal article" date="2021" name="Proc. Natl. Acad. Sci. U.S.A.">
        <title>Three genomes in the algal genus Volvox reveal the fate of a haploid sex-determining region after a transition to homothallism.</title>
        <authorList>
            <person name="Yamamoto K."/>
            <person name="Hamaji T."/>
            <person name="Kawai-Toyooka H."/>
            <person name="Matsuzaki R."/>
            <person name="Takahashi F."/>
            <person name="Nishimura Y."/>
            <person name="Kawachi M."/>
            <person name="Noguchi H."/>
            <person name="Minakuchi Y."/>
            <person name="Umen J.G."/>
            <person name="Toyoda A."/>
            <person name="Nozaki H."/>
        </authorList>
    </citation>
    <scope>NUCLEOTIDE SEQUENCE</scope>
    <source>
        <strain evidence="10">NIES-3780</strain>
    </source>
</reference>
<name>A0A8J4BDA5_9CHLO</name>
<dbReference type="EMBL" id="BNCO01000024">
    <property type="protein sequence ID" value="GIL56332.1"/>
    <property type="molecule type" value="Genomic_DNA"/>
</dbReference>
<feature type="compositionally biased region" description="Polar residues" evidence="8">
    <location>
        <begin position="186"/>
        <end position="195"/>
    </location>
</feature>
<dbReference type="AlphaFoldDB" id="A0A8J4BDA5"/>
<evidence type="ECO:0000256" key="2">
    <source>
        <dbReference type="ARBA" id="ARBA00022692"/>
    </source>
</evidence>
<keyword evidence="4" id="KW-1133">Transmembrane helix</keyword>
<keyword evidence="5" id="KW-0472">Membrane</keyword>
<dbReference type="GO" id="GO:0000166">
    <property type="term" value="F:nucleotide binding"/>
    <property type="evidence" value="ECO:0007669"/>
    <property type="project" value="UniProtKB-KW"/>
</dbReference>
<sequence length="1223" mass="127618">MDAVGINKVALHTSALNQEMRDSMVLFVSSAIVTVFSLGDFRVLHQNPSSMRYYGNIISHDNHGGILKQKPDAVSGLDVLHHIFSLDACKMQRMLDDVDNGGVGRCWKGVIRVPPPGSLGLASVQADKTAKLEMVEELHVAVAKDIPQQGDEFGSPQLRLPLGGDESQGDDGDDAEHPTLAPSPSPFQQQLQIETSGPGRAQEPEPCAPKHEVLVPEQCNARSAADSSGGSSNATQQQGLLQDGVLIPLQHGDENSASQNSNMPSTPELGRQQDQGQVAQESQRRDDGSGAEEQCGELRTGQIGQEGLGCRDKAVVTLELCKLRCTASAVGGGTGSGDGHDQRRRQSLTPLKALVFHPHRGFSGLSGLTARERSVSGPGTSGRSLHVSTTANALDFGSGGSGRGSSSSSNKVQRHVSGATIATAAVSVSAWTLPFPFLRSNTIAHAPGPAGSIASSGGGGYGGGWEGRFSRLSRQKGVTKDLGPPLTRRSRERAISPIVGALRKARCINSQRVLAHLMPLGPNTPANAIGSVDGTAAAAASDAPSDIITGTRTDVNEQTDDPGEPSRAATGPNFSFMVPVALDGHSGPVPSGQGCQTPSLLLQSRMDGSLLRRGLSGNVSLSLSGAQLLLDTNAAPGPALTRKMVSGLMQPVSQMLQHNDPLATSTLRVSLGPLQLPLMASLPSVASSCSGLAFQPAPGPSAGLGGRGADAHTTHLITTTSSGVLGAGLLSSSAYGTVSAANHQRFQPSQAAATQPLIASGRSSATLHTFVKAAQLRGGFTTGPHRGGGGVGDSSSRFLLETTAGFATATTNTSITTATNAVGPLTCLGNSTSLVSSLSTNLDRMMTSRQWEAPPPLQPPRTRPLAPVVPQPARIQARIQTWANGDHGKQLSPAAAGFQAAFQQPTPFPPPSGNQEQVQQQHHHHRQIGRCPADSDILPGYYYTWTRKVAALATRPGKHTGPSGGGGGGGGDAGGACRKSTRKSSLGSLRLRPLATDCSSLATWHEQVTLLFADIKGFTPMCKEVQPFQVMRMLNDLFSRWDALLGTYGVHKVETIGDCYFVAGGLFCYDGDGMVVVRDRSSGNQQPDPHHARRVFEFAKAMLVAASAVPLPTSGEPVQIRVGIHSGPVVSGVVGTRMPRFCLFGDTVNTAARMESTGVPGGIHVSDTTRQLLMAEEEEEEEEGAAAATAVEDDGVGGFWTATGGIQVKGKGDMQTWLWRPAS</sequence>
<evidence type="ECO:0000256" key="4">
    <source>
        <dbReference type="ARBA" id="ARBA00022989"/>
    </source>
</evidence>
<evidence type="ECO:0000313" key="11">
    <source>
        <dbReference type="Proteomes" id="UP000747399"/>
    </source>
</evidence>
<dbReference type="InterPro" id="IPR018297">
    <property type="entry name" value="A/G_cyclase_CS"/>
</dbReference>
<evidence type="ECO:0000256" key="6">
    <source>
        <dbReference type="ARBA" id="ARBA00023239"/>
    </source>
</evidence>
<dbReference type="GO" id="GO:0007168">
    <property type="term" value="P:receptor guanylyl cyclase signaling pathway"/>
    <property type="evidence" value="ECO:0007669"/>
    <property type="project" value="TreeGrafter"/>
</dbReference>
<dbReference type="SMART" id="SM00044">
    <property type="entry name" value="CYCc"/>
    <property type="match status" value="1"/>
</dbReference>
<feature type="region of interest" description="Disordered" evidence="8">
    <location>
        <begin position="146"/>
        <end position="207"/>
    </location>
</feature>
<dbReference type="SUPFAM" id="SSF55073">
    <property type="entry name" value="Nucleotide cyclase"/>
    <property type="match status" value="1"/>
</dbReference>
<evidence type="ECO:0000259" key="9">
    <source>
        <dbReference type="PROSITE" id="PS50125"/>
    </source>
</evidence>
<organism evidence="10 11">
    <name type="scientific">Volvox africanus</name>
    <dbReference type="NCBI Taxonomy" id="51714"/>
    <lineage>
        <taxon>Eukaryota</taxon>
        <taxon>Viridiplantae</taxon>
        <taxon>Chlorophyta</taxon>
        <taxon>core chlorophytes</taxon>
        <taxon>Chlorophyceae</taxon>
        <taxon>CS clade</taxon>
        <taxon>Chlamydomonadales</taxon>
        <taxon>Volvocaceae</taxon>
        <taxon>Volvox</taxon>
    </lineage>
</organism>
<dbReference type="GO" id="GO:0001653">
    <property type="term" value="F:peptide receptor activity"/>
    <property type="evidence" value="ECO:0007669"/>
    <property type="project" value="TreeGrafter"/>
</dbReference>
<dbReference type="InterPro" id="IPR029787">
    <property type="entry name" value="Nucleotide_cyclase"/>
</dbReference>
<dbReference type="Pfam" id="PF00211">
    <property type="entry name" value="Guanylate_cyc"/>
    <property type="match status" value="1"/>
</dbReference>
<keyword evidence="6 7" id="KW-0456">Lyase</keyword>
<keyword evidence="11" id="KW-1185">Reference proteome</keyword>
<dbReference type="GO" id="GO:0004383">
    <property type="term" value="F:guanylate cyclase activity"/>
    <property type="evidence" value="ECO:0007669"/>
    <property type="project" value="TreeGrafter"/>
</dbReference>
<feature type="compositionally biased region" description="Polar residues" evidence="8">
    <location>
        <begin position="377"/>
        <end position="392"/>
    </location>
</feature>
<dbReference type="GO" id="GO:0005886">
    <property type="term" value="C:plasma membrane"/>
    <property type="evidence" value="ECO:0007669"/>
    <property type="project" value="TreeGrafter"/>
</dbReference>
<dbReference type="GO" id="GO:0035556">
    <property type="term" value="P:intracellular signal transduction"/>
    <property type="evidence" value="ECO:0007669"/>
    <property type="project" value="InterPro"/>
</dbReference>
<dbReference type="CDD" id="cd07302">
    <property type="entry name" value="CHD"/>
    <property type="match status" value="1"/>
</dbReference>
<dbReference type="GO" id="GO:0004016">
    <property type="term" value="F:adenylate cyclase activity"/>
    <property type="evidence" value="ECO:0007669"/>
    <property type="project" value="TreeGrafter"/>
</dbReference>
<dbReference type="InterPro" id="IPR001054">
    <property type="entry name" value="A/G_cyclase"/>
</dbReference>
<comment type="subcellular location">
    <subcellularLocation>
        <location evidence="1">Membrane</location>
    </subcellularLocation>
</comment>
<feature type="compositionally biased region" description="Polar residues" evidence="8">
    <location>
        <begin position="255"/>
        <end position="265"/>
    </location>
</feature>
<comment type="similarity">
    <text evidence="7">Belongs to the adenylyl cyclase class-4/guanylyl cyclase family.</text>
</comment>
<evidence type="ECO:0000256" key="8">
    <source>
        <dbReference type="SAM" id="MobiDB-lite"/>
    </source>
</evidence>
<dbReference type="InterPro" id="IPR050401">
    <property type="entry name" value="Cyclic_nucleotide_synthase"/>
</dbReference>
<dbReference type="PANTHER" id="PTHR11920:SF335">
    <property type="entry name" value="GUANYLATE CYCLASE"/>
    <property type="match status" value="1"/>
</dbReference>
<feature type="compositionally biased region" description="Gly residues" evidence="8">
    <location>
        <begin position="962"/>
        <end position="974"/>
    </location>
</feature>
<gene>
    <name evidence="10" type="ORF">Vafri_11715</name>
</gene>
<feature type="region of interest" description="Disordered" evidence="8">
    <location>
        <begin position="955"/>
        <end position="979"/>
    </location>
</feature>
<evidence type="ECO:0000256" key="5">
    <source>
        <dbReference type="ARBA" id="ARBA00023136"/>
    </source>
</evidence>
<evidence type="ECO:0000256" key="7">
    <source>
        <dbReference type="RuleBase" id="RU000405"/>
    </source>
</evidence>
<comment type="caution">
    <text evidence="10">The sequence shown here is derived from an EMBL/GenBank/DDBJ whole genome shotgun (WGS) entry which is preliminary data.</text>
</comment>
<keyword evidence="3" id="KW-0547">Nucleotide-binding</keyword>
<feature type="domain" description="Guanylate cyclase" evidence="9">
    <location>
        <begin position="1009"/>
        <end position="1155"/>
    </location>
</feature>
<dbReference type="Proteomes" id="UP000747399">
    <property type="component" value="Unassembled WGS sequence"/>
</dbReference>
<feature type="region of interest" description="Disordered" evidence="8">
    <location>
        <begin position="547"/>
        <end position="571"/>
    </location>
</feature>
<dbReference type="PROSITE" id="PS50125">
    <property type="entry name" value="GUANYLATE_CYCLASE_2"/>
    <property type="match status" value="1"/>
</dbReference>
<evidence type="ECO:0000313" key="10">
    <source>
        <dbReference type="EMBL" id="GIL56332.1"/>
    </source>
</evidence>
<dbReference type="Gene3D" id="3.30.70.1230">
    <property type="entry name" value="Nucleotide cyclase"/>
    <property type="match status" value="1"/>
</dbReference>
<accession>A0A8J4BDA5</accession>
<protein>
    <recommendedName>
        <fullName evidence="9">Guanylate cyclase domain-containing protein</fullName>
    </recommendedName>
</protein>
<dbReference type="PANTHER" id="PTHR11920">
    <property type="entry name" value="GUANYLYL CYCLASE"/>
    <property type="match status" value="1"/>
</dbReference>
<proteinExistence type="inferred from homology"/>
<evidence type="ECO:0000256" key="1">
    <source>
        <dbReference type="ARBA" id="ARBA00004370"/>
    </source>
</evidence>